<dbReference type="GO" id="GO:0043041">
    <property type="term" value="P:amino acid activation for nonribosomal peptide biosynthetic process"/>
    <property type="evidence" value="ECO:0007669"/>
    <property type="project" value="UniProtKB-ARBA"/>
</dbReference>
<dbReference type="InterPro" id="IPR009081">
    <property type="entry name" value="PP-bd_ACP"/>
</dbReference>
<dbReference type="FunFam" id="3.40.50.980:FF:000002">
    <property type="entry name" value="Enterobactin synthetase component F"/>
    <property type="match status" value="1"/>
</dbReference>
<dbReference type="Gene3D" id="3.30.559.30">
    <property type="entry name" value="Nonribosomal peptide synthetase, condensation domain"/>
    <property type="match status" value="2"/>
</dbReference>
<dbReference type="InterPro" id="IPR045851">
    <property type="entry name" value="AMP-bd_C_sf"/>
</dbReference>
<dbReference type="EMBL" id="QJKK01000004">
    <property type="protein sequence ID" value="RAL24449.1"/>
    <property type="molecule type" value="Genomic_DNA"/>
</dbReference>
<dbReference type="CDD" id="cd17646">
    <property type="entry name" value="A_NRPS_AB3403-like"/>
    <property type="match status" value="1"/>
</dbReference>
<dbReference type="PANTHER" id="PTHR45527">
    <property type="entry name" value="NONRIBOSOMAL PEPTIDE SYNTHETASE"/>
    <property type="match status" value="1"/>
</dbReference>
<dbReference type="Gene3D" id="3.30.559.10">
    <property type="entry name" value="Chloramphenicol acetyltransferase-like domain"/>
    <property type="match status" value="2"/>
</dbReference>
<dbReference type="FunFam" id="3.30.300.30:FF:000010">
    <property type="entry name" value="Enterobactin synthetase component F"/>
    <property type="match status" value="1"/>
</dbReference>
<evidence type="ECO:0000259" key="6">
    <source>
        <dbReference type="PROSITE" id="PS50075"/>
    </source>
</evidence>
<dbReference type="GO" id="GO:0031177">
    <property type="term" value="F:phosphopantetheine binding"/>
    <property type="evidence" value="ECO:0007669"/>
    <property type="project" value="InterPro"/>
</dbReference>
<dbReference type="FunFam" id="3.40.50.12780:FF:000012">
    <property type="entry name" value="Non-ribosomal peptide synthetase"/>
    <property type="match status" value="1"/>
</dbReference>
<comment type="caution">
    <text evidence="7">The sequence shown here is derived from an EMBL/GenBank/DDBJ whole genome shotgun (WGS) entry which is preliminary data.</text>
</comment>
<dbReference type="SUPFAM" id="SSF47336">
    <property type="entry name" value="ACP-like"/>
    <property type="match status" value="2"/>
</dbReference>
<dbReference type="Pfam" id="PF00550">
    <property type="entry name" value="PP-binding"/>
    <property type="match status" value="2"/>
</dbReference>
<evidence type="ECO:0000259" key="5">
    <source>
        <dbReference type="PROSITE" id="PS50008"/>
    </source>
</evidence>
<dbReference type="SUPFAM" id="SSF52777">
    <property type="entry name" value="CoA-dependent acyltransferases"/>
    <property type="match status" value="4"/>
</dbReference>
<dbReference type="FunFam" id="3.40.50.980:FF:000001">
    <property type="entry name" value="Non-ribosomal peptide synthetase"/>
    <property type="match status" value="2"/>
</dbReference>
<dbReference type="Gene3D" id="1.10.1200.10">
    <property type="entry name" value="ACP-like"/>
    <property type="match status" value="2"/>
</dbReference>
<dbReference type="InterPro" id="IPR042099">
    <property type="entry name" value="ANL_N_sf"/>
</dbReference>
<dbReference type="InterPro" id="IPR023213">
    <property type="entry name" value="CAT-like_dom_sf"/>
</dbReference>
<dbReference type="Gene3D" id="3.40.50.980">
    <property type="match status" value="2"/>
</dbReference>
<dbReference type="SMART" id="SM00823">
    <property type="entry name" value="PKS_PP"/>
    <property type="match status" value="1"/>
</dbReference>
<dbReference type="InterPro" id="IPR025110">
    <property type="entry name" value="AMP-bd_C"/>
</dbReference>
<dbReference type="CDD" id="cd19531">
    <property type="entry name" value="LCL_NRPS-like"/>
    <property type="match status" value="1"/>
</dbReference>
<dbReference type="InterPro" id="IPR001242">
    <property type="entry name" value="Condensation_dom"/>
</dbReference>
<evidence type="ECO:0000313" key="8">
    <source>
        <dbReference type="Proteomes" id="UP000251213"/>
    </source>
</evidence>
<organism evidence="7 8">
    <name type="scientific">Thermoflavimicrobium daqui</name>
    <dbReference type="NCBI Taxonomy" id="2137476"/>
    <lineage>
        <taxon>Bacteria</taxon>
        <taxon>Bacillati</taxon>
        <taxon>Bacillota</taxon>
        <taxon>Bacilli</taxon>
        <taxon>Bacillales</taxon>
        <taxon>Thermoactinomycetaceae</taxon>
        <taxon>Thermoflavimicrobium</taxon>
    </lineage>
</organism>
<dbReference type="InterPro" id="IPR029058">
    <property type="entry name" value="AB_hydrolase_fold"/>
</dbReference>
<dbReference type="InterPro" id="IPR001031">
    <property type="entry name" value="Thioesterase"/>
</dbReference>
<dbReference type="GO" id="GO:0035556">
    <property type="term" value="P:intracellular signal transduction"/>
    <property type="evidence" value="ECO:0007669"/>
    <property type="project" value="InterPro"/>
</dbReference>
<feature type="domain" description="Carrier" evidence="6">
    <location>
        <begin position="2065"/>
        <end position="2140"/>
    </location>
</feature>
<keyword evidence="4" id="KW-0597">Phosphoprotein</keyword>
<keyword evidence="3" id="KW-0596">Phosphopantetheine</keyword>
<dbReference type="PROSITE" id="PS50008">
    <property type="entry name" value="PIPLC_Y_DOMAIN"/>
    <property type="match status" value="1"/>
</dbReference>
<evidence type="ECO:0000313" key="7">
    <source>
        <dbReference type="EMBL" id="RAL24449.1"/>
    </source>
</evidence>
<dbReference type="NCBIfam" id="NF003417">
    <property type="entry name" value="PRK04813.1"/>
    <property type="match status" value="2"/>
</dbReference>
<reference evidence="7 8" key="2">
    <citation type="submission" date="2018-06" db="EMBL/GenBank/DDBJ databases">
        <authorList>
            <person name="Zhirakovskaya E."/>
        </authorList>
    </citation>
    <scope>NUCLEOTIDE SEQUENCE [LARGE SCALE GENOMIC DNA]</scope>
    <source>
        <strain evidence="7 8">FBKL4.011</strain>
    </source>
</reference>
<dbReference type="Gene3D" id="2.30.38.10">
    <property type="entry name" value="Luciferase, Domain 3"/>
    <property type="match status" value="1"/>
</dbReference>
<dbReference type="Proteomes" id="UP000251213">
    <property type="component" value="Unassembled WGS sequence"/>
</dbReference>
<protein>
    <recommendedName>
        <fullName evidence="9">Amino acid adenylation domain-containing protein</fullName>
    </recommendedName>
</protein>
<dbReference type="InterPro" id="IPR020802">
    <property type="entry name" value="TesA-like"/>
</dbReference>
<dbReference type="InterPro" id="IPR020845">
    <property type="entry name" value="AMP-binding_CS"/>
</dbReference>
<dbReference type="Gene3D" id="3.40.50.12780">
    <property type="entry name" value="N-terminal domain of ligase-like"/>
    <property type="match status" value="1"/>
</dbReference>
<dbReference type="SMART" id="SM00824">
    <property type="entry name" value="PKS_TE"/>
    <property type="match status" value="1"/>
</dbReference>
<dbReference type="InterPro" id="IPR010071">
    <property type="entry name" value="AA_adenyl_dom"/>
</dbReference>
<comment type="cofactor">
    <cofactor evidence="1">
        <name>pantetheine 4'-phosphate</name>
        <dbReference type="ChEBI" id="CHEBI:47942"/>
    </cofactor>
</comment>
<gene>
    <name evidence="7" type="ORF">DL897_09005</name>
</gene>
<dbReference type="FunFam" id="1.10.1200.10:FF:000005">
    <property type="entry name" value="Nonribosomal peptide synthetase 1"/>
    <property type="match status" value="1"/>
</dbReference>
<evidence type="ECO:0000256" key="4">
    <source>
        <dbReference type="ARBA" id="ARBA00022553"/>
    </source>
</evidence>
<dbReference type="Pfam" id="PF00668">
    <property type="entry name" value="Condensation"/>
    <property type="match status" value="2"/>
</dbReference>
<reference evidence="7 8" key="1">
    <citation type="submission" date="2018-06" db="EMBL/GenBank/DDBJ databases">
        <title>Thermoflavimicrobium daqus sp. nov., a thermophilic microbe isolated from Moutai-flavour Daqu.</title>
        <authorList>
            <person name="Wang X."/>
            <person name="Zhou H."/>
        </authorList>
    </citation>
    <scope>NUCLEOTIDE SEQUENCE [LARGE SCALE GENOMIC DNA]</scope>
    <source>
        <strain evidence="7 8">FBKL4.011</strain>
    </source>
</reference>
<feature type="domain" description="PI-PLC Y-box" evidence="5">
    <location>
        <begin position="1996"/>
        <end position="2070"/>
    </location>
</feature>
<dbReference type="Gene3D" id="3.30.300.30">
    <property type="match status" value="2"/>
</dbReference>
<dbReference type="Pfam" id="PF00975">
    <property type="entry name" value="Thioesterase"/>
    <property type="match status" value="1"/>
</dbReference>
<feature type="domain" description="Carrier" evidence="6">
    <location>
        <begin position="1000"/>
        <end position="1074"/>
    </location>
</feature>
<dbReference type="Pfam" id="PF13193">
    <property type="entry name" value="AMP-binding_C"/>
    <property type="match status" value="2"/>
</dbReference>
<keyword evidence="8" id="KW-1185">Reference proteome</keyword>
<dbReference type="SUPFAM" id="SSF53474">
    <property type="entry name" value="alpha/beta-Hydrolases"/>
    <property type="match status" value="1"/>
</dbReference>
<name>A0A364K5B2_9BACL</name>
<evidence type="ECO:0000256" key="2">
    <source>
        <dbReference type="ARBA" id="ARBA00006432"/>
    </source>
</evidence>
<dbReference type="NCBIfam" id="TIGR01733">
    <property type="entry name" value="AA-adenyl-dom"/>
    <property type="match status" value="1"/>
</dbReference>
<proteinExistence type="inferred from homology"/>
<accession>A0A364K5B2</accession>
<dbReference type="OrthoDB" id="9765680at2"/>
<dbReference type="FunFam" id="2.30.38.10:FF:000001">
    <property type="entry name" value="Non-ribosomal peptide synthetase PvdI"/>
    <property type="match status" value="1"/>
</dbReference>
<dbReference type="CDD" id="cd05930">
    <property type="entry name" value="A_NRPS"/>
    <property type="match status" value="1"/>
</dbReference>
<sequence length="2423" mass="277804">MLDKMKESLSTECYVFPTSFAQERLWFVQETLSDPSVYHVPILYKMQGSIRVDLLQQSINKIVERHESLRTCFAIENNEMVQVIYSESDCPLQQIQMPGLIQASESIPAEVQEWVEKEMRIPFSLQEGPLLRCYLISCSDYEHYLFLNMHHIITDGWSVHLFMKELTTLYEAALEGTDAILPELPIQMADYTQWQRELLQGEYLEEQLAYWQKNLKGELPVLRLPKARPRSSIVNHKGSSYSFHIPLETSQRFTKLCQERGITLYIGLLAVYKVLLTRYSGQTDIVVGTPIAGRNSREVENLIGLFVNTLVIRNHLADNPSFTEFMQQVKKACLEAYDHQDLPFEVLVEKLNPGRSLNHSPLFQAMFAFQNTPEITFELPEVQIIPVDLETGTAKFEIYLSVEETTDGLYGVFEYQTDLYDLEMIQQLAMHFNVLLEQIVQDPDLKVMSIPLLSEEEKAQILQLSSSHLLEGEQELDCCHQLFSAQVDRTPDAIAVSYNDGSLTYSELNRKANQWAHYLQKKGVSSGTLVGLCVDRSLESVIGVLAILKAGGAYVPLDPTYPEEKISKIVEDAQINMVLTQEKCIRCLPDSVETIVCFDRDDDWTQLEPEEDPSVNVYSESIAYILYRSDSMGKPKGIVFSHGSITQTLHSIRNWMNEKYSINEKQQDIWTLFYSLDHAYSILEIWGALLQGDKLVIVPRWITRSSKYYYELLIREKVTILIHTIPVFHTLLKAGEKREYRLIPQLRLVLLGGEAGELSILSSWMERQAEQLPQILYMYGLTEVNGPITCLSALKEGEWRAQNNRMGAPLSGVEVYILDTYQQPVPIGVPGEIYIGGPRLAKGYLNPTDEAMDCFISHPFQSDTSAHLYRTGIVGRYLSNHELEYLGRLRKQATIEGYQFSLEEIENVFIQHAHVKDTVVLAKQDEQNHPCIVGYVATDTEHHVQSSALRQFLSTKIPEYMIPQSIVVMESFALKSSGEVDLDSLPDPFKKENKNTAYVPPRNEIEKKLAEIWSKVLQIPQVGIDDNYFVLGGDSIRILPIVSMAKEQNIDFQVKDLFSYQTIRTLASQVQIVQQDEENAITPFSLISQEDRENIPDGVVDAYPLTQLQRGMLFHSELHPSSRLYIDIFRFSIRGSYRLEVWQKALERLMDRHPILRTTFDLTNYSEPLQLVHNHQETPIFYHDLRHLDWDEQEVWLQDWFEKEKDIPFDWSQVLFRVHIHQRKDQWIHVCIAQHHSILDGWSVSYFMTELFENVDRLLAGEELEHKETLSSLFRNYVQKELQAVQSAEQEEYWKQKLSGAVYTKIPRWDSAKGKQPEMKLREISISEKTSQGLKQLAESYQIPLKSLLLALHLRVLKLLSGQSDVTTGVVFHGRLEERDGDRALGLYLNTLPFRLNLDGGSWIELAQQVLAVEQDLFPYRRYPMAEIQQKTSNGEPLFETFFNFTHFYISKQISQYKHLDIQEEQGLADTNFPFGTEFAIDVESNRVQLILRWDASIFQEKQIQLIAGYYQKAMQAMTVFPNERYETVTLISEAEQKEIQKWNQTEKRYSEKHVLHHLIEKQVARTPDDIALIYEGQHLTFQQCNQKANQLARLLSKHGVRSEVKVGVCLERSVDMVLGLLAILKAGGAYVPLDPSFPKKRIKELVEDGEITVVLTKSNWAQYFANGETHVICMDQIGDELSSEPATNLDIPVSPDQLAYMIYTSGSTGKPKGVLISHQAIVNRLLWMQEEYNLQTDDRVILKTPFTFDVSVWEFFWPLLSGAGLVIAKPEGHKDPDYLVSLIQKEQVTTIHFVPSMLHAFLEADDVGQCSSLKRVICSGEALSIELQKRFFERLSCQLFNLYGPTEAAVDVTYWECKPNDSLSTVPIGFPISNIYIRLLDEHMRPVPVGVPGELYIGGVGLARGYHGRPELTKERFILDPFHQDQKARLYKSGDLARYLPNGAIEYLGRLDHQVKIRGFRIELGEIEAALLQHPRIRECVVHTGKDPTGNTVLIAYMVMENPADKVSIQQLHTFLEKQIPAYMIPSRWMFIDEMPLTVSGKVNRRALPRVGSEHRRSDSNDLLPRDRWEWKLFEIWRKLLGVTSLSIRDSFFHMGGNSLLAVRLMALIQKEFQQKIPLASILQHSSIEQLAQLLRKSRTKPPSSLVTLQSEGKQNPLICIHPVGGSVLSYLPLAQALGKERPLYAVQAEGLDGETAIHEEIQQMARRYIQSIRSVQPHGPYYLLGWSFGGLVAHEMACQLQQVGEQIDLLVLLDSRTPQSNGHEGELSEEEWIELFLQDFIGMNSLGLDLSTAGEQLQSNQLEQAWMQRVAHIAKQDNMPELEWEYLKRYFEVFQANLKSISKHEPQWFDGTITWFIASMEADQSTGGRRWERYAEKVTTISLNADHYSIMKSPHVEAIASHLRSILSNRADTVEISDHVK</sequence>
<dbReference type="InterPro" id="IPR000873">
    <property type="entry name" value="AMP-dep_synth/lig_dom"/>
</dbReference>
<dbReference type="GO" id="GO:0004435">
    <property type="term" value="F:phosphatidylinositol-4,5-bisphosphate phospholipase C activity"/>
    <property type="evidence" value="ECO:0007669"/>
    <property type="project" value="InterPro"/>
</dbReference>
<comment type="similarity">
    <text evidence="2">Belongs to the ATP-dependent AMP-binding enzyme family.</text>
</comment>
<evidence type="ECO:0000256" key="3">
    <source>
        <dbReference type="ARBA" id="ARBA00022450"/>
    </source>
</evidence>
<dbReference type="PROSITE" id="PS50075">
    <property type="entry name" value="CARRIER"/>
    <property type="match status" value="2"/>
</dbReference>
<evidence type="ECO:0008006" key="9">
    <source>
        <dbReference type="Google" id="ProtNLM"/>
    </source>
</evidence>
<dbReference type="Gene3D" id="3.40.50.1820">
    <property type="entry name" value="alpha/beta hydrolase"/>
    <property type="match status" value="1"/>
</dbReference>
<dbReference type="Pfam" id="PF00501">
    <property type="entry name" value="AMP-binding"/>
    <property type="match status" value="2"/>
</dbReference>
<dbReference type="InterPro" id="IPR001711">
    <property type="entry name" value="PLipase_C_Pinositol-sp_Y"/>
</dbReference>
<dbReference type="PANTHER" id="PTHR45527:SF1">
    <property type="entry name" value="FATTY ACID SYNTHASE"/>
    <property type="match status" value="1"/>
</dbReference>
<dbReference type="InterPro" id="IPR036736">
    <property type="entry name" value="ACP-like_sf"/>
</dbReference>
<dbReference type="GO" id="GO:0044550">
    <property type="term" value="P:secondary metabolite biosynthetic process"/>
    <property type="evidence" value="ECO:0007669"/>
    <property type="project" value="TreeGrafter"/>
</dbReference>
<dbReference type="InterPro" id="IPR020806">
    <property type="entry name" value="PKS_PP-bd"/>
</dbReference>
<dbReference type="GO" id="GO:0005829">
    <property type="term" value="C:cytosol"/>
    <property type="evidence" value="ECO:0007669"/>
    <property type="project" value="TreeGrafter"/>
</dbReference>
<dbReference type="SUPFAM" id="SSF56801">
    <property type="entry name" value="Acetyl-CoA synthetase-like"/>
    <property type="match status" value="2"/>
</dbReference>
<dbReference type="PROSITE" id="PS00455">
    <property type="entry name" value="AMP_BINDING"/>
    <property type="match status" value="1"/>
</dbReference>
<dbReference type="GO" id="GO:0008610">
    <property type="term" value="P:lipid biosynthetic process"/>
    <property type="evidence" value="ECO:0007669"/>
    <property type="project" value="UniProtKB-ARBA"/>
</dbReference>
<evidence type="ECO:0000256" key="1">
    <source>
        <dbReference type="ARBA" id="ARBA00001957"/>
    </source>
</evidence>